<dbReference type="GO" id="GO:0061700">
    <property type="term" value="C:GATOR2 complex"/>
    <property type="evidence" value="ECO:0007669"/>
    <property type="project" value="TreeGrafter"/>
</dbReference>
<protein>
    <recommendedName>
        <fullName evidence="3">WDR59/RTC1-like RING zinc finger domain-containing protein</fullName>
    </recommendedName>
</protein>
<evidence type="ECO:0000313" key="5">
    <source>
        <dbReference type="Proteomes" id="UP000663842"/>
    </source>
</evidence>
<dbReference type="EMBL" id="CAJOBF010010043">
    <property type="protein sequence ID" value="CAF4285299.1"/>
    <property type="molecule type" value="Genomic_DNA"/>
</dbReference>
<dbReference type="Proteomes" id="UP000663842">
    <property type="component" value="Unassembled WGS sequence"/>
</dbReference>
<evidence type="ECO:0000313" key="4">
    <source>
        <dbReference type="EMBL" id="CAF4285299.1"/>
    </source>
</evidence>
<dbReference type="AlphaFoldDB" id="A0A820GZ68"/>
<dbReference type="CDD" id="cd16488">
    <property type="entry name" value="mRING-H2-C3H3C2_Mio-like"/>
    <property type="match status" value="1"/>
</dbReference>
<dbReference type="GO" id="GO:1904263">
    <property type="term" value="P:positive regulation of TORC1 signaling"/>
    <property type="evidence" value="ECO:0007669"/>
    <property type="project" value="TreeGrafter"/>
</dbReference>
<evidence type="ECO:0000256" key="1">
    <source>
        <dbReference type="ARBA" id="ARBA00022574"/>
    </source>
</evidence>
<dbReference type="PANTHER" id="PTHR46200">
    <property type="entry name" value="GATOR COMPLEX PROTEIN WDR24"/>
    <property type="match status" value="1"/>
</dbReference>
<reference evidence="4" key="1">
    <citation type="submission" date="2021-02" db="EMBL/GenBank/DDBJ databases">
        <authorList>
            <person name="Nowell W R."/>
        </authorList>
    </citation>
    <scope>NUCLEOTIDE SEQUENCE</scope>
</reference>
<name>A0A820GZ68_9BILA</name>
<proteinExistence type="predicted"/>
<keyword evidence="1" id="KW-0853">WD repeat</keyword>
<dbReference type="GO" id="GO:0005829">
    <property type="term" value="C:cytosol"/>
    <property type="evidence" value="ECO:0007669"/>
    <property type="project" value="TreeGrafter"/>
</dbReference>
<dbReference type="InterPro" id="IPR037590">
    <property type="entry name" value="WDR24"/>
</dbReference>
<feature type="non-terminal residue" evidence="4">
    <location>
        <position position="1"/>
    </location>
</feature>
<keyword evidence="2" id="KW-0677">Repeat</keyword>
<evidence type="ECO:0000256" key="2">
    <source>
        <dbReference type="ARBA" id="ARBA00022737"/>
    </source>
</evidence>
<comment type="caution">
    <text evidence="4">The sequence shown here is derived from an EMBL/GenBank/DDBJ whole genome shotgun (WGS) entry which is preliminary data.</text>
</comment>
<dbReference type="Pfam" id="PF17120">
    <property type="entry name" value="zf-RING_16"/>
    <property type="match status" value="1"/>
</dbReference>
<sequence>PDIYVMRDGIPMASNGTPSVINGDSDINGFPTDRLSRQFPEMMIDVNQFEPVDDYDGPDGHMQSSTHSIIPDGSDKFFTIDESYCPTMQNHPLVFDDILRRTIQYYVENNELQVAVHLLLALYPILGESKIIELFHGAHFEWLGMYIEILQKLRLFVKAKQVTKHCIEKEKIPLNYDPSVFDGAIILSAQSPTVKRLPIVTGASSINSANKNISPSAKDFLCSFCRIPCRGIFSFCGVCFHGGHIDHIRTWFYTHNECPYGCGHQCKNRDIQSRSPRVMSQGFALNS</sequence>
<dbReference type="PANTHER" id="PTHR46200:SF1">
    <property type="entry name" value="GATOR COMPLEX PROTEIN WDR24"/>
    <property type="match status" value="1"/>
</dbReference>
<gene>
    <name evidence="4" type="ORF">UXM345_LOCUS32569</name>
</gene>
<dbReference type="GO" id="GO:0016239">
    <property type="term" value="P:positive regulation of macroautophagy"/>
    <property type="evidence" value="ECO:0007669"/>
    <property type="project" value="TreeGrafter"/>
</dbReference>
<evidence type="ECO:0000259" key="3">
    <source>
        <dbReference type="Pfam" id="PF17120"/>
    </source>
</evidence>
<feature type="domain" description="WDR59/RTC1-like RING zinc finger" evidence="3">
    <location>
        <begin position="221"/>
        <end position="269"/>
    </location>
</feature>
<accession>A0A820GZ68</accession>
<organism evidence="4 5">
    <name type="scientific">Rotaria magnacalcarata</name>
    <dbReference type="NCBI Taxonomy" id="392030"/>
    <lineage>
        <taxon>Eukaryota</taxon>
        <taxon>Metazoa</taxon>
        <taxon>Spiralia</taxon>
        <taxon>Gnathifera</taxon>
        <taxon>Rotifera</taxon>
        <taxon>Eurotatoria</taxon>
        <taxon>Bdelloidea</taxon>
        <taxon>Philodinida</taxon>
        <taxon>Philodinidae</taxon>
        <taxon>Rotaria</taxon>
    </lineage>
</organism>
<dbReference type="InterPro" id="IPR049566">
    <property type="entry name" value="WDR59_RTC1-like_RING_Znf"/>
</dbReference>
<dbReference type="GO" id="GO:0005774">
    <property type="term" value="C:vacuolar membrane"/>
    <property type="evidence" value="ECO:0007669"/>
    <property type="project" value="TreeGrafter"/>
</dbReference>